<dbReference type="Proteomes" id="UP000297280">
    <property type="component" value="Unassembled WGS sequence"/>
</dbReference>
<gene>
    <name evidence="1" type="ORF">BPOR_0300g00100</name>
</gene>
<proteinExistence type="predicted"/>
<comment type="caution">
    <text evidence="1">The sequence shown here is derived from an EMBL/GenBank/DDBJ whole genome shotgun (WGS) entry which is preliminary data.</text>
</comment>
<dbReference type="PANTHER" id="PTHR36978">
    <property type="entry name" value="P-LOOP CONTAINING NUCLEOTIDE TRIPHOSPHATE HYDROLASE"/>
    <property type="match status" value="1"/>
</dbReference>
<dbReference type="InterPro" id="IPR027417">
    <property type="entry name" value="P-loop_NTPase"/>
</dbReference>
<dbReference type="SUPFAM" id="SSF52540">
    <property type="entry name" value="P-loop containing nucleoside triphosphate hydrolases"/>
    <property type="match status" value="1"/>
</dbReference>
<dbReference type="InterPro" id="IPR040632">
    <property type="entry name" value="Sulfotransfer_4"/>
</dbReference>
<dbReference type="PANTHER" id="PTHR36978:SF4">
    <property type="entry name" value="P-LOOP CONTAINING NUCLEOSIDE TRIPHOSPHATE HYDROLASE PROTEIN"/>
    <property type="match status" value="1"/>
</dbReference>
<protein>
    <recommendedName>
        <fullName evidence="3">Sulfotransferase domain-containing protein</fullName>
    </recommendedName>
</protein>
<evidence type="ECO:0000313" key="1">
    <source>
        <dbReference type="EMBL" id="TGO86481.1"/>
    </source>
</evidence>
<name>A0A4Z1KK88_9HELO</name>
<sequence>MPAVNFSEEHLLAYPDAKVVLTTRDPDKWIASVESSMYAIIHSRLLLPVQSSPIPSTLLAGLADWSNGNPEDRVALRAGFLAHNENIRKLASGRLLEFSLPKNGWEPLCFFGETCSGDIIVLCECGR</sequence>
<evidence type="ECO:0000313" key="2">
    <source>
        <dbReference type="Proteomes" id="UP000297280"/>
    </source>
</evidence>
<keyword evidence="2" id="KW-1185">Reference proteome</keyword>
<reference evidence="1 2" key="1">
    <citation type="submission" date="2017-12" db="EMBL/GenBank/DDBJ databases">
        <title>Comparative genomics of Botrytis spp.</title>
        <authorList>
            <person name="Valero-Jimenez C.A."/>
            <person name="Tapia P."/>
            <person name="Veloso J."/>
            <person name="Silva-Moreno E."/>
            <person name="Staats M."/>
            <person name="Valdes J.H."/>
            <person name="Van Kan J.A.L."/>
        </authorList>
    </citation>
    <scope>NUCLEOTIDE SEQUENCE [LARGE SCALE GENOMIC DNA]</scope>
    <source>
        <strain evidence="1 2">MUCL3349</strain>
    </source>
</reference>
<dbReference type="Gene3D" id="3.40.50.300">
    <property type="entry name" value="P-loop containing nucleotide triphosphate hydrolases"/>
    <property type="match status" value="1"/>
</dbReference>
<dbReference type="EMBL" id="PQXO01000299">
    <property type="protein sequence ID" value="TGO86481.1"/>
    <property type="molecule type" value="Genomic_DNA"/>
</dbReference>
<accession>A0A4Z1KK88</accession>
<evidence type="ECO:0008006" key="3">
    <source>
        <dbReference type="Google" id="ProtNLM"/>
    </source>
</evidence>
<dbReference type="Pfam" id="PF17784">
    <property type="entry name" value="Sulfotransfer_4"/>
    <property type="match status" value="1"/>
</dbReference>
<dbReference type="AlphaFoldDB" id="A0A4Z1KK88"/>
<organism evidence="1 2">
    <name type="scientific">Botrytis porri</name>
    <dbReference type="NCBI Taxonomy" id="87229"/>
    <lineage>
        <taxon>Eukaryota</taxon>
        <taxon>Fungi</taxon>
        <taxon>Dikarya</taxon>
        <taxon>Ascomycota</taxon>
        <taxon>Pezizomycotina</taxon>
        <taxon>Leotiomycetes</taxon>
        <taxon>Helotiales</taxon>
        <taxon>Sclerotiniaceae</taxon>
        <taxon>Botrytis</taxon>
    </lineage>
</organism>